<organism evidence="2 3">
    <name type="scientific">Palleronia marisminoris</name>
    <dbReference type="NCBI Taxonomy" id="315423"/>
    <lineage>
        <taxon>Bacteria</taxon>
        <taxon>Pseudomonadati</taxon>
        <taxon>Pseudomonadota</taxon>
        <taxon>Alphaproteobacteria</taxon>
        <taxon>Rhodobacterales</taxon>
        <taxon>Roseobacteraceae</taxon>
        <taxon>Palleronia</taxon>
    </lineage>
</organism>
<dbReference type="Proteomes" id="UP000193870">
    <property type="component" value="Unassembled WGS sequence"/>
</dbReference>
<evidence type="ECO:0000313" key="2">
    <source>
        <dbReference type="EMBL" id="SLN11186.1"/>
    </source>
</evidence>
<dbReference type="Gene3D" id="3.30.420.40">
    <property type="match status" value="2"/>
</dbReference>
<dbReference type="RefSeq" id="WP_085852149.1">
    <property type="nucleotide sequence ID" value="NZ_FOPF01000001.1"/>
</dbReference>
<dbReference type="InterPro" id="IPR000600">
    <property type="entry name" value="ROK"/>
</dbReference>
<sequence length="421" mass="44675">MEVNIGGPSVATCGPVITEDPAAVRPLKLRIFDFIRASGPVPRARVARVLNISPGTVSTLTGELIETGLLQEVTDPRKPPVTPRGRPPVSLAVRPDAFVVVGIKLSSRDRTGILVDFAGNRLASVQDDVAPVLLTAAAQIDAIGAMVTELLRKAGRSHSDLGGVGLGVPGFVHNATGHVHWSPVFAERGFELSRLAAARLGVPVAVDNDANLVALAELWFGLGRDKPDFAVVTIEQGVGFGVVLNHNIFRGANGYGVELGHTKVQVDGALCRCGQHGCLEAYLADYAIARDAAVALKLPEAQIPPILELIDMLRAAADAGDETAASVYRRARRYLAAGLSTVVNLFNPTLLILSGGRMRYDWLNADDLLNEMREFTIDAGEALPPLEIHEWGDLMWAHGAAALALSNVTETQLGLSREAVA</sequence>
<dbReference type="InterPro" id="IPR036388">
    <property type="entry name" value="WH-like_DNA-bd_sf"/>
</dbReference>
<gene>
    <name evidence="2" type="primary">nagC_1</name>
    <name evidence="2" type="ORF">PAM7066_00085</name>
</gene>
<dbReference type="STRING" id="315423.SAMN04488020_10183"/>
<dbReference type="PANTHER" id="PTHR18964:SF149">
    <property type="entry name" value="BIFUNCTIONAL UDP-N-ACETYLGLUCOSAMINE 2-EPIMERASE_N-ACETYLMANNOSAMINE KINASE"/>
    <property type="match status" value="1"/>
</dbReference>
<dbReference type="EMBL" id="FWFV01000001">
    <property type="protein sequence ID" value="SLN11186.1"/>
    <property type="molecule type" value="Genomic_DNA"/>
</dbReference>
<protein>
    <submittedName>
        <fullName evidence="2">N-acetylglucosamine repressor</fullName>
    </submittedName>
</protein>
<evidence type="ECO:0000256" key="1">
    <source>
        <dbReference type="ARBA" id="ARBA00006479"/>
    </source>
</evidence>
<dbReference type="AlphaFoldDB" id="A0A1Y5R7Y7"/>
<name>A0A1Y5R7Y7_9RHOB</name>
<dbReference type="OrthoDB" id="9810372at2"/>
<keyword evidence="3" id="KW-1185">Reference proteome</keyword>
<dbReference type="Pfam" id="PF00480">
    <property type="entry name" value="ROK"/>
    <property type="match status" value="1"/>
</dbReference>
<dbReference type="PANTHER" id="PTHR18964">
    <property type="entry name" value="ROK (REPRESSOR, ORF, KINASE) FAMILY"/>
    <property type="match status" value="1"/>
</dbReference>
<dbReference type="Gene3D" id="1.10.10.10">
    <property type="entry name" value="Winged helix-like DNA-binding domain superfamily/Winged helix DNA-binding domain"/>
    <property type="match status" value="1"/>
</dbReference>
<accession>A0A1Y5R7Y7</accession>
<evidence type="ECO:0000313" key="3">
    <source>
        <dbReference type="Proteomes" id="UP000193870"/>
    </source>
</evidence>
<dbReference type="SUPFAM" id="SSF46785">
    <property type="entry name" value="Winged helix' DNA-binding domain"/>
    <property type="match status" value="1"/>
</dbReference>
<proteinExistence type="inferred from homology"/>
<dbReference type="InterPro" id="IPR036390">
    <property type="entry name" value="WH_DNA-bd_sf"/>
</dbReference>
<reference evidence="2 3" key="1">
    <citation type="submission" date="2017-03" db="EMBL/GenBank/DDBJ databases">
        <authorList>
            <person name="Afonso C.L."/>
            <person name="Miller P.J."/>
            <person name="Scott M.A."/>
            <person name="Spackman E."/>
            <person name="Goraichik I."/>
            <person name="Dimitrov K.M."/>
            <person name="Suarez D.L."/>
            <person name="Swayne D.E."/>
        </authorList>
    </citation>
    <scope>NUCLEOTIDE SEQUENCE [LARGE SCALE GENOMIC DNA]</scope>
    <source>
        <strain evidence="2 3">CECT 7066</strain>
    </source>
</reference>
<dbReference type="SUPFAM" id="SSF53067">
    <property type="entry name" value="Actin-like ATPase domain"/>
    <property type="match status" value="1"/>
</dbReference>
<dbReference type="InterPro" id="IPR043129">
    <property type="entry name" value="ATPase_NBD"/>
</dbReference>
<comment type="similarity">
    <text evidence="1">Belongs to the ROK (NagC/XylR) family.</text>
</comment>